<name>I1QKS3_ORYGL</name>
<organism evidence="3 4">
    <name type="scientific">Oryza glaberrima</name>
    <name type="common">African rice</name>
    <dbReference type="NCBI Taxonomy" id="4538"/>
    <lineage>
        <taxon>Eukaryota</taxon>
        <taxon>Viridiplantae</taxon>
        <taxon>Streptophyta</taxon>
        <taxon>Embryophyta</taxon>
        <taxon>Tracheophyta</taxon>
        <taxon>Spermatophyta</taxon>
        <taxon>Magnoliopsida</taxon>
        <taxon>Liliopsida</taxon>
        <taxon>Poales</taxon>
        <taxon>Poaceae</taxon>
        <taxon>BOP clade</taxon>
        <taxon>Oryzoideae</taxon>
        <taxon>Oryzeae</taxon>
        <taxon>Oryzinae</taxon>
        <taxon>Oryza</taxon>
    </lineage>
</organism>
<evidence type="ECO:0000313" key="4">
    <source>
        <dbReference type="Proteomes" id="UP000007306"/>
    </source>
</evidence>
<feature type="domain" description="Transposase MuDR plant" evidence="2">
    <location>
        <begin position="154"/>
        <end position="208"/>
    </location>
</feature>
<dbReference type="Proteomes" id="UP000007306">
    <property type="component" value="Unassembled WGS sequence"/>
</dbReference>
<dbReference type="PANTHER" id="PTHR31973">
    <property type="entry name" value="POLYPROTEIN, PUTATIVE-RELATED"/>
    <property type="match status" value="1"/>
</dbReference>
<reference evidence="3" key="1">
    <citation type="submission" date="2015-06" db="UniProtKB">
        <authorList>
            <consortium name="EnsemblPlants"/>
        </authorList>
    </citation>
    <scope>IDENTIFICATION</scope>
</reference>
<feature type="region of interest" description="Disordered" evidence="1">
    <location>
        <begin position="47"/>
        <end position="67"/>
    </location>
</feature>
<sequence length="327" mass="37538">RKGVMQLLGRCWEVLMQLRGQWWEVVMQLRGQWLEVVNKLIEEEYHTETDSDYMPGDESPSDDEEEAANIHKEYKEVKKKIKTGFILGIDGAGLEGSQSNPNVHADQGKSGNETPYEESDSKRSIDELGSDGEVTTRSSKFPRYKKKQGVPVFELGMKFSSKKLFRKAVTAYALSERKVINFIKSDPRRVRAKCDWPSCPWVCLLSKTIRRDNKLVTSRRIAEKYEKFILSNPSWNLAHMKATVQEEMFADASFSKLKRAKKLVMLKAMDATKGQYQKLYNYQQELLRSNPGSTVMITTWSFQTLHRVLCRAKKGRGQLVLPLVLSA</sequence>
<evidence type="ECO:0000256" key="1">
    <source>
        <dbReference type="SAM" id="MobiDB-lite"/>
    </source>
</evidence>
<dbReference type="HOGENOM" id="CLU_851493_0_0_1"/>
<keyword evidence="4" id="KW-1185">Reference proteome</keyword>
<dbReference type="AlphaFoldDB" id="I1QKS3"/>
<feature type="region of interest" description="Disordered" evidence="1">
    <location>
        <begin position="96"/>
        <end position="141"/>
    </location>
</feature>
<protein>
    <recommendedName>
        <fullName evidence="2">Transposase MuDR plant domain-containing protein</fullName>
    </recommendedName>
</protein>
<proteinExistence type="predicted"/>
<reference evidence="4" key="2">
    <citation type="submission" date="2018-04" db="EMBL/GenBank/DDBJ databases">
        <title>OglaRS2 (Oryza glaberrima Reference Sequence Version 2).</title>
        <authorList>
            <person name="Zhang J."/>
            <person name="Kudrna D."/>
            <person name="Lee S."/>
            <person name="Talag J."/>
            <person name="Rajasekar S."/>
            <person name="Wing R.A."/>
        </authorList>
    </citation>
    <scope>NUCLEOTIDE SEQUENCE [LARGE SCALE GENOMIC DNA]</scope>
    <source>
        <strain evidence="4">cv. IRGC 96717</strain>
    </source>
</reference>
<accession>I1QKS3</accession>
<evidence type="ECO:0000313" key="3">
    <source>
        <dbReference type="EnsemblPlants" id="ORGLA08G0202400.1"/>
    </source>
</evidence>
<dbReference type="InterPro" id="IPR004332">
    <property type="entry name" value="Transposase_MuDR"/>
</dbReference>
<evidence type="ECO:0000259" key="2">
    <source>
        <dbReference type="Pfam" id="PF03108"/>
    </source>
</evidence>
<dbReference type="eggNOG" id="ENOG502RRSV">
    <property type="taxonomic scope" value="Eukaryota"/>
</dbReference>
<dbReference type="EnsemblPlants" id="ORGLA08G0202400.1">
    <property type="protein sequence ID" value="ORGLA08G0202400.1"/>
    <property type="gene ID" value="ORGLA08G0202400"/>
</dbReference>
<dbReference type="Gramene" id="ORGLA08G0202400.1">
    <property type="protein sequence ID" value="ORGLA08G0202400.1"/>
    <property type="gene ID" value="ORGLA08G0202400"/>
</dbReference>
<dbReference type="PANTHER" id="PTHR31973:SF187">
    <property type="entry name" value="MUTATOR TRANSPOSASE MUDRA PROTEIN"/>
    <property type="match status" value="1"/>
</dbReference>
<dbReference type="Pfam" id="PF03108">
    <property type="entry name" value="DBD_Tnp_Mut"/>
    <property type="match status" value="1"/>
</dbReference>